<dbReference type="InterPro" id="IPR027417">
    <property type="entry name" value="P-loop_NTPase"/>
</dbReference>
<dbReference type="OrthoDB" id="9801684at2"/>
<proteinExistence type="predicted"/>
<feature type="domain" description="AAA" evidence="1">
    <location>
        <begin position="21"/>
        <end position="134"/>
    </location>
</feature>
<evidence type="ECO:0000313" key="4">
    <source>
        <dbReference type="Proteomes" id="UP000001366"/>
    </source>
</evidence>
<dbReference type="KEGG" id="pmx:PERMA_1440"/>
<dbReference type="PANTHER" id="PTHR43566:SF2">
    <property type="entry name" value="DUF4143 DOMAIN-CONTAINING PROTEIN"/>
    <property type="match status" value="1"/>
</dbReference>
<dbReference type="HOGENOM" id="CLU_041527_3_0_0"/>
<gene>
    <name evidence="3" type="ordered locus">PERMA_1440</name>
</gene>
<organism evidence="3 4">
    <name type="scientific">Persephonella marina (strain DSM 14350 / EX-H1)</name>
    <dbReference type="NCBI Taxonomy" id="123214"/>
    <lineage>
        <taxon>Bacteria</taxon>
        <taxon>Pseudomonadati</taxon>
        <taxon>Aquificota</taxon>
        <taxon>Aquificia</taxon>
        <taxon>Aquificales</taxon>
        <taxon>Hydrogenothermaceae</taxon>
        <taxon>Persephonella</taxon>
    </lineage>
</organism>
<evidence type="ECO:0000259" key="1">
    <source>
        <dbReference type="Pfam" id="PF13173"/>
    </source>
</evidence>
<dbReference type="InterPro" id="IPR041682">
    <property type="entry name" value="AAA_14"/>
</dbReference>
<dbReference type="PANTHER" id="PTHR43566">
    <property type="entry name" value="CONSERVED PROTEIN"/>
    <property type="match status" value="1"/>
</dbReference>
<feature type="domain" description="DUF4143" evidence="2">
    <location>
        <begin position="197"/>
        <end position="356"/>
    </location>
</feature>
<dbReference type="Pfam" id="PF13173">
    <property type="entry name" value="AAA_14"/>
    <property type="match status" value="1"/>
</dbReference>
<dbReference type="eggNOG" id="COG1373">
    <property type="taxonomic scope" value="Bacteria"/>
</dbReference>
<dbReference type="Pfam" id="PF13635">
    <property type="entry name" value="DUF4143"/>
    <property type="match status" value="1"/>
</dbReference>
<protein>
    <submittedName>
        <fullName evidence="3">ATPase, AAA+ superfamily</fullName>
    </submittedName>
</protein>
<dbReference type="PaxDb" id="123214-PERMA_1440"/>
<sequence length="402" mass="46938">MILKFKRHLEDILKDAVKTFPAIFISGARQTGKSTLSIELCSNYITFDDINAYLSAKNDPVNFIMQIKTPVVLDEVQKVPEVFEAIKKRIDTNRKPNEFILTGSVNILRFRKVKESLAGRLAIFELYPLSIFEVFNKKENLIEKIFSGKFLEESRSNLSFDDLLGFILKGGFPEIHKIESEKMRYIWFSSYVSTYIEKDVLELGEIRNIDKFLTLLNIISSYSGNLINKSKISQFAGIDNKTLDYYLNLLQLIYQIKFLRPFSQNVKKRFIKTPKIYFNDTGLLCYLLGITSINELKKHIYFGNIVETFMFNEFLKHSACSQYPVEIFFYRTTDKKEIDFILKYRGEYIAVELKTSSTVSEKDFLPMKDIYSLLKYGIVLYKGDRVFSFGDRFFAVPFKNIF</sequence>
<dbReference type="STRING" id="123214.PERMA_1440"/>
<dbReference type="AlphaFoldDB" id="C0QRB2"/>
<dbReference type="SUPFAM" id="SSF52540">
    <property type="entry name" value="P-loop containing nucleoside triphosphate hydrolases"/>
    <property type="match status" value="1"/>
</dbReference>
<evidence type="ECO:0000259" key="2">
    <source>
        <dbReference type="Pfam" id="PF13635"/>
    </source>
</evidence>
<dbReference type="Proteomes" id="UP000001366">
    <property type="component" value="Chromosome"/>
</dbReference>
<reference evidence="3 4" key="1">
    <citation type="journal article" date="2009" name="J. Bacteriol.">
        <title>Complete and draft genome sequences of six members of the Aquificales.</title>
        <authorList>
            <person name="Reysenbach A.L."/>
            <person name="Hamamura N."/>
            <person name="Podar M."/>
            <person name="Griffiths E."/>
            <person name="Ferreira S."/>
            <person name="Hochstein R."/>
            <person name="Heidelberg J."/>
            <person name="Johnson J."/>
            <person name="Mead D."/>
            <person name="Pohorille A."/>
            <person name="Sarmiento M."/>
            <person name="Schweighofer K."/>
            <person name="Seshadri R."/>
            <person name="Voytek M.A."/>
        </authorList>
    </citation>
    <scope>NUCLEOTIDE SEQUENCE [LARGE SCALE GENOMIC DNA]</scope>
    <source>
        <strain evidence="4">DSM 14350 / EX-H1</strain>
    </source>
</reference>
<dbReference type="InterPro" id="IPR025420">
    <property type="entry name" value="DUF4143"/>
</dbReference>
<accession>C0QRB2</accession>
<keyword evidence="4" id="KW-1185">Reference proteome</keyword>
<dbReference type="EMBL" id="CP001230">
    <property type="protein sequence ID" value="ACO04110.1"/>
    <property type="molecule type" value="Genomic_DNA"/>
</dbReference>
<name>C0QRB2_PERMH</name>
<evidence type="ECO:0000313" key="3">
    <source>
        <dbReference type="EMBL" id="ACO04110.1"/>
    </source>
</evidence>